<accession>A0AAJ0HHI8</accession>
<evidence type="ECO:0000256" key="1">
    <source>
        <dbReference type="SAM" id="MobiDB-lite"/>
    </source>
</evidence>
<dbReference type="AlphaFoldDB" id="A0AAJ0HHI8"/>
<evidence type="ECO:0000313" key="2">
    <source>
        <dbReference type="EMBL" id="KAK3352798.1"/>
    </source>
</evidence>
<evidence type="ECO:0000313" key="3">
    <source>
        <dbReference type="Proteomes" id="UP001275084"/>
    </source>
</evidence>
<comment type="caution">
    <text evidence="2">The sequence shown here is derived from an EMBL/GenBank/DDBJ whole genome shotgun (WGS) entry which is preliminary data.</text>
</comment>
<gene>
    <name evidence="2" type="ORF">B0T25DRAFT_542797</name>
</gene>
<proteinExistence type="predicted"/>
<dbReference type="Proteomes" id="UP001275084">
    <property type="component" value="Unassembled WGS sequence"/>
</dbReference>
<protein>
    <submittedName>
        <fullName evidence="2">Uncharacterized protein</fullName>
    </submittedName>
</protein>
<dbReference type="EMBL" id="JAUIQD010000004">
    <property type="protein sequence ID" value="KAK3352798.1"/>
    <property type="molecule type" value="Genomic_DNA"/>
</dbReference>
<reference evidence="2" key="1">
    <citation type="journal article" date="2023" name="Mol. Phylogenet. Evol.">
        <title>Genome-scale phylogeny and comparative genomics of the fungal order Sordariales.</title>
        <authorList>
            <person name="Hensen N."/>
            <person name="Bonometti L."/>
            <person name="Westerberg I."/>
            <person name="Brannstrom I.O."/>
            <person name="Guillou S."/>
            <person name="Cros-Aarteil S."/>
            <person name="Calhoun S."/>
            <person name="Haridas S."/>
            <person name="Kuo A."/>
            <person name="Mondo S."/>
            <person name="Pangilinan J."/>
            <person name="Riley R."/>
            <person name="LaButti K."/>
            <person name="Andreopoulos B."/>
            <person name="Lipzen A."/>
            <person name="Chen C."/>
            <person name="Yan M."/>
            <person name="Daum C."/>
            <person name="Ng V."/>
            <person name="Clum A."/>
            <person name="Steindorff A."/>
            <person name="Ohm R.A."/>
            <person name="Martin F."/>
            <person name="Silar P."/>
            <person name="Natvig D.O."/>
            <person name="Lalanne C."/>
            <person name="Gautier V."/>
            <person name="Ament-Velasquez S.L."/>
            <person name="Kruys A."/>
            <person name="Hutchinson M.I."/>
            <person name="Powell A.J."/>
            <person name="Barry K."/>
            <person name="Miller A.N."/>
            <person name="Grigoriev I.V."/>
            <person name="Debuchy R."/>
            <person name="Gladieux P."/>
            <person name="Hiltunen Thoren M."/>
            <person name="Johannesson H."/>
        </authorList>
    </citation>
    <scope>NUCLEOTIDE SEQUENCE</scope>
    <source>
        <strain evidence="2">CBS 955.72</strain>
    </source>
</reference>
<keyword evidence="3" id="KW-1185">Reference proteome</keyword>
<sequence>MLGPSPIRFWLVRRGGIPETGNILFVIYYGDIWCFLCFFGGTETELWLGHGSFPQQQSSRSAPKASSADLEEGGDRKMCLLTVRCGAEEEESGTRCLSADAGPRLGGVCLRPDLTNRLPVTKRSCTRPRSTQQAAYRLWARAVRGLWRE</sequence>
<reference evidence="2" key="2">
    <citation type="submission" date="2023-06" db="EMBL/GenBank/DDBJ databases">
        <authorList>
            <consortium name="Lawrence Berkeley National Laboratory"/>
            <person name="Haridas S."/>
            <person name="Hensen N."/>
            <person name="Bonometti L."/>
            <person name="Westerberg I."/>
            <person name="Brannstrom I.O."/>
            <person name="Guillou S."/>
            <person name="Cros-Aarteil S."/>
            <person name="Calhoun S."/>
            <person name="Kuo A."/>
            <person name="Mondo S."/>
            <person name="Pangilinan J."/>
            <person name="Riley R."/>
            <person name="Labutti K."/>
            <person name="Andreopoulos B."/>
            <person name="Lipzen A."/>
            <person name="Chen C."/>
            <person name="Yanf M."/>
            <person name="Daum C."/>
            <person name="Ng V."/>
            <person name="Clum A."/>
            <person name="Steindorff A."/>
            <person name="Ohm R."/>
            <person name="Martin F."/>
            <person name="Silar P."/>
            <person name="Natvig D."/>
            <person name="Lalanne C."/>
            <person name="Gautier V."/>
            <person name="Ament-Velasquez S.L."/>
            <person name="Kruys A."/>
            <person name="Hutchinson M.I."/>
            <person name="Powell A.J."/>
            <person name="Barry K."/>
            <person name="Miller A.N."/>
            <person name="Grigoriev I.V."/>
            <person name="Debuchy R."/>
            <person name="Gladieux P."/>
            <person name="Thoren M.H."/>
            <person name="Johannesson H."/>
        </authorList>
    </citation>
    <scope>NUCLEOTIDE SEQUENCE</scope>
    <source>
        <strain evidence="2">CBS 955.72</strain>
    </source>
</reference>
<feature type="region of interest" description="Disordered" evidence="1">
    <location>
        <begin position="53"/>
        <end position="72"/>
    </location>
</feature>
<name>A0AAJ0HHI8_9PEZI</name>
<organism evidence="2 3">
    <name type="scientific">Lasiosphaeria hispida</name>
    <dbReference type="NCBI Taxonomy" id="260671"/>
    <lineage>
        <taxon>Eukaryota</taxon>
        <taxon>Fungi</taxon>
        <taxon>Dikarya</taxon>
        <taxon>Ascomycota</taxon>
        <taxon>Pezizomycotina</taxon>
        <taxon>Sordariomycetes</taxon>
        <taxon>Sordariomycetidae</taxon>
        <taxon>Sordariales</taxon>
        <taxon>Lasiosphaeriaceae</taxon>
        <taxon>Lasiosphaeria</taxon>
    </lineage>
</organism>